<feature type="domain" description="HTH tetR-type" evidence="5">
    <location>
        <begin position="12"/>
        <end position="72"/>
    </location>
</feature>
<dbReference type="PROSITE" id="PS50977">
    <property type="entry name" value="HTH_TETR_2"/>
    <property type="match status" value="1"/>
</dbReference>
<dbReference type="RefSeq" id="WP_013425501.1">
    <property type="nucleotide sequence ID" value="NC_014666.1"/>
</dbReference>
<dbReference type="InterPro" id="IPR023772">
    <property type="entry name" value="DNA-bd_HTH_TetR-type_CS"/>
</dbReference>
<dbReference type="OrthoDB" id="8688418at2"/>
<keyword evidence="3" id="KW-0804">Transcription</keyword>
<dbReference type="Pfam" id="PF00440">
    <property type="entry name" value="TetR_N"/>
    <property type="match status" value="1"/>
</dbReference>
<dbReference type="KEGG" id="fri:FraEuI1c_4384"/>
<dbReference type="PANTHER" id="PTHR30055">
    <property type="entry name" value="HTH-TYPE TRANSCRIPTIONAL REGULATOR RUTR"/>
    <property type="match status" value="1"/>
</dbReference>
<keyword evidence="7" id="KW-1185">Reference proteome</keyword>
<dbReference type="AlphaFoldDB" id="E3JD99"/>
<dbReference type="PROSITE" id="PS01081">
    <property type="entry name" value="HTH_TETR_1"/>
    <property type="match status" value="1"/>
</dbReference>
<dbReference type="PANTHER" id="PTHR30055:SF234">
    <property type="entry name" value="HTH-TYPE TRANSCRIPTIONAL REGULATOR BETI"/>
    <property type="match status" value="1"/>
</dbReference>
<evidence type="ECO:0000313" key="7">
    <source>
        <dbReference type="Proteomes" id="UP000002484"/>
    </source>
</evidence>
<keyword evidence="2 4" id="KW-0238">DNA-binding</keyword>
<reference evidence="6 7" key="1">
    <citation type="submission" date="2010-10" db="EMBL/GenBank/DDBJ databases">
        <title>Complete sequence of Frankia sp. EuI1c.</title>
        <authorList>
            <consortium name="US DOE Joint Genome Institute"/>
            <person name="Lucas S."/>
            <person name="Copeland A."/>
            <person name="Lapidus A."/>
            <person name="Cheng J.-F."/>
            <person name="Bruce D."/>
            <person name="Goodwin L."/>
            <person name="Pitluck S."/>
            <person name="Chertkov O."/>
            <person name="Detter J.C."/>
            <person name="Han C."/>
            <person name="Tapia R."/>
            <person name="Land M."/>
            <person name="Hauser L."/>
            <person name="Jeffries C."/>
            <person name="Kyrpides N."/>
            <person name="Ivanova N."/>
            <person name="Mikhailova N."/>
            <person name="Beauchemin N."/>
            <person name="Sen A."/>
            <person name="Sur S.A."/>
            <person name="Gtari M."/>
            <person name="Wall L."/>
            <person name="Tisa L."/>
            <person name="Woyke T."/>
        </authorList>
    </citation>
    <scope>NUCLEOTIDE SEQUENCE [LARGE SCALE GENOMIC DNA]</scope>
    <source>
        <strain evidence="7">DSM 45817 / CECT 9037 / EuI1c</strain>
    </source>
</reference>
<evidence type="ECO:0000256" key="2">
    <source>
        <dbReference type="ARBA" id="ARBA00023125"/>
    </source>
</evidence>
<evidence type="ECO:0000256" key="1">
    <source>
        <dbReference type="ARBA" id="ARBA00023015"/>
    </source>
</evidence>
<keyword evidence="1" id="KW-0805">Transcription regulation</keyword>
<name>E3JD99_PSEI1</name>
<dbReference type="Proteomes" id="UP000002484">
    <property type="component" value="Chromosome"/>
</dbReference>
<proteinExistence type="predicted"/>
<evidence type="ECO:0000259" key="5">
    <source>
        <dbReference type="PROSITE" id="PS50977"/>
    </source>
</evidence>
<dbReference type="GO" id="GO:0003700">
    <property type="term" value="F:DNA-binding transcription factor activity"/>
    <property type="evidence" value="ECO:0007669"/>
    <property type="project" value="TreeGrafter"/>
</dbReference>
<feature type="DNA-binding region" description="H-T-H motif" evidence="4">
    <location>
        <begin position="35"/>
        <end position="54"/>
    </location>
</feature>
<dbReference type="Gene3D" id="1.10.357.10">
    <property type="entry name" value="Tetracycline Repressor, domain 2"/>
    <property type="match status" value="1"/>
</dbReference>
<evidence type="ECO:0000313" key="6">
    <source>
        <dbReference type="EMBL" id="ADP82383.1"/>
    </source>
</evidence>
<dbReference type="InParanoid" id="E3JD99"/>
<gene>
    <name evidence="6" type="ordered locus">FraEuI1c_4384</name>
</gene>
<dbReference type="InterPro" id="IPR009057">
    <property type="entry name" value="Homeodomain-like_sf"/>
</dbReference>
<dbReference type="GO" id="GO:0000976">
    <property type="term" value="F:transcription cis-regulatory region binding"/>
    <property type="evidence" value="ECO:0007669"/>
    <property type="project" value="TreeGrafter"/>
</dbReference>
<dbReference type="HOGENOM" id="CLU_069356_2_2_11"/>
<dbReference type="PRINTS" id="PR00455">
    <property type="entry name" value="HTHTETR"/>
</dbReference>
<organism evidence="6 7">
    <name type="scientific">Pseudofrankia inefficax (strain DSM 45817 / CECT 9037 / DDB 130130 / EuI1c)</name>
    <name type="common">Frankia inefficax</name>
    <dbReference type="NCBI Taxonomy" id="298654"/>
    <lineage>
        <taxon>Bacteria</taxon>
        <taxon>Bacillati</taxon>
        <taxon>Actinomycetota</taxon>
        <taxon>Actinomycetes</taxon>
        <taxon>Frankiales</taxon>
        <taxon>Frankiaceae</taxon>
        <taxon>Pseudofrankia</taxon>
    </lineage>
</organism>
<dbReference type="Gene3D" id="1.10.10.60">
    <property type="entry name" value="Homeodomain-like"/>
    <property type="match status" value="1"/>
</dbReference>
<sequence>MPEARTRERDPVAKRARITAAALRLFEVQGYAETTIDQIAVAAGVGRRTVFHHFPSKEAILVDQLVVRREVAATRLAERPATEPPLVSLHAVLRDLCEQGYDRNLLAQIRAVIATEQRSVAEQVSLGGGAFLKTAIEILAARSDPRWSSLEIHAVALMAMSWFTTATHLYLTEGRPSLLACFDEIVATCAQAAAALTPTTPQVHR</sequence>
<dbReference type="eggNOG" id="COG1309">
    <property type="taxonomic scope" value="Bacteria"/>
</dbReference>
<evidence type="ECO:0000256" key="4">
    <source>
        <dbReference type="PROSITE-ProRule" id="PRU00335"/>
    </source>
</evidence>
<dbReference type="InterPro" id="IPR001647">
    <property type="entry name" value="HTH_TetR"/>
</dbReference>
<accession>E3JD99</accession>
<evidence type="ECO:0000256" key="3">
    <source>
        <dbReference type="ARBA" id="ARBA00023163"/>
    </source>
</evidence>
<protein>
    <submittedName>
        <fullName evidence="6">Regulatory protein TetR</fullName>
    </submittedName>
</protein>
<dbReference type="SUPFAM" id="SSF46689">
    <property type="entry name" value="Homeodomain-like"/>
    <property type="match status" value="1"/>
</dbReference>
<dbReference type="EMBL" id="CP002299">
    <property type="protein sequence ID" value="ADP82383.1"/>
    <property type="molecule type" value="Genomic_DNA"/>
</dbReference>
<dbReference type="InterPro" id="IPR050109">
    <property type="entry name" value="HTH-type_TetR-like_transc_reg"/>
</dbReference>
<dbReference type="STRING" id="298654.FraEuI1c_4384"/>